<dbReference type="PANTHER" id="PTHR11048">
    <property type="entry name" value="PRENYLTRANSFERASES"/>
    <property type="match status" value="1"/>
</dbReference>
<protein>
    <recommendedName>
        <fullName evidence="10">4-hydroxybenzoate polyprenyltransferase, mitochondrial</fullName>
        <shortName evidence="10">4-HB polyprenyltransferase</shortName>
        <ecNumber evidence="10">2.5.1.39</ecNumber>
    </recommendedName>
    <alternativeName>
        <fullName evidence="10">Para-hydroxybenzoate--polyprenyltransferase</fullName>
        <shortName evidence="10">PHB:PPT</shortName>
        <shortName evidence="10">PHB:polyprenyltransferase</shortName>
    </alternativeName>
</protein>
<dbReference type="Pfam" id="PF01040">
    <property type="entry name" value="UbiA"/>
    <property type="match status" value="1"/>
</dbReference>
<keyword evidence="12" id="KW-1185">Reference proteome</keyword>
<dbReference type="FunFam" id="1.10.357.140:FF:000003">
    <property type="entry name" value="4-hydroxybenzoate polyprenyltransferase, mitochondrial"/>
    <property type="match status" value="1"/>
</dbReference>
<dbReference type="EC" id="2.5.1.39" evidence="10"/>
<dbReference type="GO" id="GO:0006744">
    <property type="term" value="P:ubiquinone biosynthetic process"/>
    <property type="evidence" value="ECO:0007669"/>
    <property type="project" value="UniProtKB-UniRule"/>
</dbReference>
<evidence type="ECO:0000256" key="4">
    <source>
        <dbReference type="ARBA" id="ARBA00022679"/>
    </source>
</evidence>
<feature type="transmembrane region" description="Helical" evidence="10">
    <location>
        <begin position="317"/>
        <end position="335"/>
    </location>
</feature>
<dbReference type="PANTHER" id="PTHR11048:SF28">
    <property type="entry name" value="4-HYDROXYBENZOATE POLYPRENYLTRANSFERASE, MITOCHONDRIAL"/>
    <property type="match status" value="1"/>
</dbReference>
<comment type="subcellular location">
    <subcellularLocation>
        <location evidence="2 10">Mitochondrion inner membrane</location>
        <topology evidence="2 10">Multi-pass membrane protein</topology>
        <orientation evidence="2 10">Matrix side</orientation>
    </subcellularLocation>
</comment>
<dbReference type="PROSITE" id="PS00943">
    <property type="entry name" value="UBIA"/>
    <property type="match status" value="1"/>
</dbReference>
<keyword evidence="4 10" id="KW-0808">Transferase</keyword>
<dbReference type="AlphaFoldDB" id="A0A9W8E5C8"/>
<dbReference type="InterPro" id="IPR039653">
    <property type="entry name" value="Prenyltransferase"/>
</dbReference>
<evidence type="ECO:0000256" key="9">
    <source>
        <dbReference type="ARBA" id="ARBA00058997"/>
    </source>
</evidence>
<accession>A0A9W8E5C8</accession>
<keyword evidence="5 10" id="KW-0812">Transmembrane</keyword>
<feature type="transmembrane region" description="Helical" evidence="10">
    <location>
        <begin position="193"/>
        <end position="212"/>
    </location>
</feature>
<proteinExistence type="inferred from homology"/>
<dbReference type="InterPro" id="IPR000537">
    <property type="entry name" value="UbiA_prenyltransferase"/>
</dbReference>
<dbReference type="InterPro" id="IPR044878">
    <property type="entry name" value="UbiA_sf"/>
</dbReference>
<dbReference type="InterPro" id="IPR006370">
    <property type="entry name" value="HB_polyprenyltransferase-like"/>
</dbReference>
<dbReference type="FunFam" id="1.20.120.1780:FF:000001">
    <property type="entry name" value="4-hydroxybenzoate octaprenyltransferase"/>
    <property type="match status" value="1"/>
</dbReference>
<dbReference type="GO" id="GO:0005743">
    <property type="term" value="C:mitochondrial inner membrane"/>
    <property type="evidence" value="ECO:0007669"/>
    <property type="project" value="UniProtKB-SubCell"/>
</dbReference>
<dbReference type="HAMAP" id="MF_01635">
    <property type="entry name" value="UbiA"/>
    <property type="match status" value="1"/>
</dbReference>
<comment type="cofactor">
    <cofactor evidence="1 10">
        <name>Mg(2+)</name>
        <dbReference type="ChEBI" id="CHEBI:18420"/>
    </cofactor>
</comment>
<dbReference type="Gene3D" id="1.10.357.140">
    <property type="entry name" value="UbiA prenyltransferase"/>
    <property type="match status" value="1"/>
</dbReference>
<comment type="caution">
    <text evidence="11">The sequence shown here is derived from an EMBL/GenBank/DDBJ whole genome shotgun (WGS) entry which is preliminary data.</text>
</comment>
<keyword evidence="10" id="KW-0999">Mitochondrion inner membrane</keyword>
<organism evidence="11 12">
    <name type="scientific">Dispira parvispora</name>
    <dbReference type="NCBI Taxonomy" id="1520584"/>
    <lineage>
        <taxon>Eukaryota</taxon>
        <taxon>Fungi</taxon>
        <taxon>Fungi incertae sedis</taxon>
        <taxon>Zoopagomycota</taxon>
        <taxon>Kickxellomycotina</taxon>
        <taxon>Dimargaritomycetes</taxon>
        <taxon>Dimargaritales</taxon>
        <taxon>Dimargaritaceae</taxon>
        <taxon>Dispira</taxon>
    </lineage>
</organism>
<evidence type="ECO:0000256" key="2">
    <source>
        <dbReference type="ARBA" id="ARBA00004292"/>
    </source>
</evidence>
<dbReference type="Proteomes" id="UP001150925">
    <property type="component" value="Unassembled WGS sequence"/>
</dbReference>
<keyword evidence="6 10" id="KW-1133">Transmembrane helix</keyword>
<comment type="catalytic activity">
    <reaction evidence="8 10">
        <text>an all-trans-polyprenyl diphosphate + 4-hydroxybenzoate = a 4-hydroxy-3-(all-trans-polyprenyl)benzoate + diphosphate</text>
        <dbReference type="Rhea" id="RHEA:44504"/>
        <dbReference type="Rhea" id="RHEA-COMP:9514"/>
        <dbReference type="Rhea" id="RHEA-COMP:9564"/>
        <dbReference type="ChEBI" id="CHEBI:17879"/>
        <dbReference type="ChEBI" id="CHEBI:33019"/>
        <dbReference type="ChEBI" id="CHEBI:58914"/>
        <dbReference type="ChEBI" id="CHEBI:78396"/>
        <dbReference type="EC" id="2.5.1.39"/>
    </reaction>
</comment>
<gene>
    <name evidence="11" type="primary">COQ2</name>
    <name evidence="11" type="ORF">IWQ62_004721</name>
</gene>
<dbReference type="Gene3D" id="1.20.120.1780">
    <property type="entry name" value="UbiA prenyltransferase"/>
    <property type="match status" value="1"/>
</dbReference>
<keyword evidence="10" id="KW-0496">Mitochondrion</keyword>
<dbReference type="OrthoDB" id="18170at2759"/>
<comment type="function">
    <text evidence="9 10">Catalyzes the prenylation of para-hydroxybenzoate (PHB) with an all-trans polyprenyl group. Mediates the second step in the final reaction sequence of coenzyme Q (CoQ) biosynthesis, which is the condensation of the polyisoprenoid side chain with PHB, generating the first membrane-bound Q intermediate.</text>
</comment>
<dbReference type="NCBIfam" id="TIGR01474">
    <property type="entry name" value="ubiA_proteo"/>
    <property type="match status" value="1"/>
</dbReference>
<dbReference type="GO" id="GO:0008412">
    <property type="term" value="F:4-hydroxybenzoate polyprenyltransferase activity"/>
    <property type="evidence" value="ECO:0007669"/>
    <property type="project" value="UniProtKB-EC"/>
</dbReference>
<dbReference type="GO" id="GO:0008299">
    <property type="term" value="P:isoprenoid biosynthetic process"/>
    <property type="evidence" value="ECO:0007669"/>
    <property type="project" value="UniProtKB-UniRule"/>
</dbReference>
<keyword evidence="7 10" id="KW-0472">Membrane</keyword>
<evidence type="ECO:0000256" key="7">
    <source>
        <dbReference type="ARBA" id="ARBA00023136"/>
    </source>
</evidence>
<feature type="transmembrane region" description="Helical" evidence="10">
    <location>
        <begin position="243"/>
        <end position="263"/>
    </location>
</feature>
<comment type="similarity">
    <text evidence="3 10">Belongs to the UbiA prenyltransferase family.</text>
</comment>
<evidence type="ECO:0000256" key="3">
    <source>
        <dbReference type="ARBA" id="ARBA00005985"/>
    </source>
</evidence>
<name>A0A9W8E5C8_9FUNG</name>
<evidence type="ECO:0000256" key="6">
    <source>
        <dbReference type="ARBA" id="ARBA00022989"/>
    </source>
</evidence>
<dbReference type="EMBL" id="JANBPY010001664">
    <property type="protein sequence ID" value="KAJ1959169.1"/>
    <property type="molecule type" value="Genomic_DNA"/>
</dbReference>
<feature type="transmembrane region" description="Helical" evidence="10">
    <location>
        <begin position="373"/>
        <end position="393"/>
    </location>
</feature>
<sequence length="407" mass="45785">MLQHISCLGRCARTAQSPRWTRPTTSWTKRYAHLRIYDSPGSVRPRLLSPNNVQRILDQPLQNSLKLTPHIARTITVSPERSNVPSSSSVQSPTTYGNWLDRLPSSARPYLFLLRVDKPVGTWLLYWPCVWSITMAAYHQTASPLMTLKMMALFGTGALIMRGAGCTINDMWDKDIDNRVARTKIRPIAAGLISRRRALGFLGIQLTAGLAVLTQLNWYSICLGFASMPFVIVYPLMKRWTYWPQSVLGLAFNWGALLGWTAMCDSANWAVMLPLYAAGVSWTIVYDTIYAHQDKHDDLKINTKSTALLFGDRSRQILSLFSANTIAMLCVAGYFNDQSLVYYLCTVLGGGGHLAWQLTTVNFDNNPDCWRKFVSNIWLGAIITSGITADYLYRLYDSDPEDEEDSA</sequence>
<comment type="pathway">
    <text evidence="10">Cofactor biosynthesis; ubiquinone biosynthesis.</text>
</comment>
<feature type="transmembrane region" description="Helical" evidence="10">
    <location>
        <begin position="341"/>
        <end position="361"/>
    </location>
</feature>
<evidence type="ECO:0000256" key="8">
    <source>
        <dbReference type="ARBA" id="ARBA00052313"/>
    </source>
</evidence>
<evidence type="ECO:0000256" key="10">
    <source>
        <dbReference type="HAMAP-Rule" id="MF_03189"/>
    </source>
</evidence>
<reference evidence="11" key="1">
    <citation type="submission" date="2022-07" db="EMBL/GenBank/DDBJ databases">
        <title>Phylogenomic reconstructions and comparative analyses of Kickxellomycotina fungi.</title>
        <authorList>
            <person name="Reynolds N.K."/>
            <person name="Stajich J.E."/>
            <person name="Barry K."/>
            <person name="Grigoriev I.V."/>
            <person name="Crous P."/>
            <person name="Smith M.E."/>
        </authorList>
    </citation>
    <scope>NUCLEOTIDE SEQUENCE</scope>
    <source>
        <strain evidence="11">RSA 1196</strain>
    </source>
</reference>
<keyword evidence="10" id="KW-0831">Ubiquinone biosynthesis</keyword>
<evidence type="ECO:0000313" key="11">
    <source>
        <dbReference type="EMBL" id="KAJ1959169.1"/>
    </source>
</evidence>
<evidence type="ECO:0000256" key="1">
    <source>
        <dbReference type="ARBA" id="ARBA00001946"/>
    </source>
</evidence>
<dbReference type="CDD" id="cd13959">
    <property type="entry name" value="PT_UbiA_COQ2"/>
    <property type="match status" value="1"/>
</dbReference>
<dbReference type="InterPro" id="IPR030470">
    <property type="entry name" value="UbiA_prenylTrfase_CS"/>
</dbReference>
<feature type="transmembrane region" description="Helical" evidence="10">
    <location>
        <begin position="269"/>
        <end position="290"/>
    </location>
</feature>
<evidence type="ECO:0000313" key="12">
    <source>
        <dbReference type="Proteomes" id="UP001150925"/>
    </source>
</evidence>
<keyword evidence="10" id="KW-0414">Isoprene biosynthesis</keyword>
<evidence type="ECO:0000256" key="5">
    <source>
        <dbReference type="ARBA" id="ARBA00022692"/>
    </source>
</evidence>